<dbReference type="EMBL" id="ML976663">
    <property type="protein sequence ID" value="KAF1977594.1"/>
    <property type="molecule type" value="Genomic_DNA"/>
</dbReference>
<name>A0A6A5VK08_9PLEO</name>
<gene>
    <name evidence="1" type="ORF">BU23DRAFT_299724</name>
</gene>
<protein>
    <submittedName>
        <fullName evidence="1">Uncharacterized protein</fullName>
    </submittedName>
</protein>
<keyword evidence="2" id="KW-1185">Reference proteome</keyword>
<accession>A0A6A5VK08</accession>
<evidence type="ECO:0000313" key="2">
    <source>
        <dbReference type="Proteomes" id="UP000800036"/>
    </source>
</evidence>
<proteinExistence type="predicted"/>
<dbReference type="OrthoDB" id="3754547at2759"/>
<dbReference type="AlphaFoldDB" id="A0A6A5VK08"/>
<dbReference type="Proteomes" id="UP000800036">
    <property type="component" value="Unassembled WGS sequence"/>
</dbReference>
<sequence>MAISERWRKFWQSDSTRAAVQFEHWNEHITQDDIRVLFLTTLKEGNNVLVPAITSTELEYFQTTLGSLDVAADGQIQMASIVRFLAQAHGSRTDLIPSVASTIETLIASHAHFPFSAPVGMSKDALCRAIILGKRSANVLTQDDLRSSTQL</sequence>
<reference evidence="1" key="1">
    <citation type="journal article" date="2020" name="Stud. Mycol.">
        <title>101 Dothideomycetes genomes: a test case for predicting lifestyles and emergence of pathogens.</title>
        <authorList>
            <person name="Haridas S."/>
            <person name="Albert R."/>
            <person name="Binder M."/>
            <person name="Bloem J."/>
            <person name="Labutti K."/>
            <person name="Salamov A."/>
            <person name="Andreopoulos B."/>
            <person name="Baker S."/>
            <person name="Barry K."/>
            <person name="Bills G."/>
            <person name="Bluhm B."/>
            <person name="Cannon C."/>
            <person name="Castanera R."/>
            <person name="Culley D."/>
            <person name="Daum C."/>
            <person name="Ezra D."/>
            <person name="Gonzalez J."/>
            <person name="Henrissat B."/>
            <person name="Kuo A."/>
            <person name="Liang C."/>
            <person name="Lipzen A."/>
            <person name="Lutzoni F."/>
            <person name="Magnuson J."/>
            <person name="Mondo S."/>
            <person name="Nolan M."/>
            <person name="Ohm R."/>
            <person name="Pangilinan J."/>
            <person name="Park H.-J."/>
            <person name="Ramirez L."/>
            <person name="Alfaro M."/>
            <person name="Sun H."/>
            <person name="Tritt A."/>
            <person name="Yoshinaga Y."/>
            <person name="Zwiers L.-H."/>
            <person name="Turgeon B."/>
            <person name="Goodwin S."/>
            <person name="Spatafora J."/>
            <person name="Crous P."/>
            <person name="Grigoriev I."/>
        </authorList>
    </citation>
    <scope>NUCLEOTIDE SEQUENCE</scope>
    <source>
        <strain evidence="1">CBS 107.79</strain>
    </source>
</reference>
<organism evidence="1 2">
    <name type="scientific">Bimuria novae-zelandiae CBS 107.79</name>
    <dbReference type="NCBI Taxonomy" id="1447943"/>
    <lineage>
        <taxon>Eukaryota</taxon>
        <taxon>Fungi</taxon>
        <taxon>Dikarya</taxon>
        <taxon>Ascomycota</taxon>
        <taxon>Pezizomycotina</taxon>
        <taxon>Dothideomycetes</taxon>
        <taxon>Pleosporomycetidae</taxon>
        <taxon>Pleosporales</taxon>
        <taxon>Massarineae</taxon>
        <taxon>Didymosphaeriaceae</taxon>
        <taxon>Bimuria</taxon>
    </lineage>
</organism>
<evidence type="ECO:0000313" key="1">
    <source>
        <dbReference type="EMBL" id="KAF1977594.1"/>
    </source>
</evidence>